<dbReference type="EMBL" id="REGN01003055">
    <property type="protein sequence ID" value="RNA24726.1"/>
    <property type="molecule type" value="Genomic_DNA"/>
</dbReference>
<reference evidence="1 2" key="1">
    <citation type="journal article" date="2018" name="Sci. Rep.">
        <title>Genomic signatures of local adaptation to the degree of environmental predictability in rotifers.</title>
        <authorList>
            <person name="Franch-Gras L."/>
            <person name="Hahn C."/>
            <person name="Garcia-Roger E.M."/>
            <person name="Carmona M.J."/>
            <person name="Serra M."/>
            <person name="Gomez A."/>
        </authorList>
    </citation>
    <scope>NUCLEOTIDE SEQUENCE [LARGE SCALE GENOMIC DNA]</scope>
    <source>
        <strain evidence="1">HYR1</strain>
    </source>
</reference>
<sequence length="63" mass="7658">MAFVLIANFFFVHQRQRFTEHLEHFGLGAERVTYQHKSVPHNHHLISLMACKFRFWHTSLMFE</sequence>
<dbReference type="AlphaFoldDB" id="A0A3M7RMG3"/>
<gene>
    <name evidence="1" type="ORF">BpHYR1_026640</name>
</gene>
<comment type="caution">
    <text evidence="1">The sequence shown here is derived from an EMBL/GenBank/DDBJ whole genome shotgun (WGS) entry which is preliminary data.</text>
</comment>
<accession>A0A3M7RMG3</accession>
<dbReference type="Proteomes" id="UP000276133">
    <property type="component" value="Unassembled WGS sequence"/>
</dbReference>
<name>A0A3M7RMG3_BRAPC</name>
<evidence type="ECO:0000313" key="2">
    <source>
        <dbReference type="Proteomes" id="UP000276133"/>
    </source>
</evidence>
<organism evidence="1 2">
    <name type="scientific">Brachionus plicatilis</name>
    <name type="common">Marine rotifer</name>
    <name type="synonym">Brachionus muelleri</name>
    <dbReference type="NCBI Taxonomy" id="10195"/>
    <lineage>
        <taxon>Eukaryota</taxon>
        <taxon>Metazoa</taxon>
        <taxon>Spiralia</taxon>
        <taxon>Gnathifera</taxon>
        <taxon>Rotifera</taxon>
        <taxon>Eurotatoria</taxon>
        <taxon>Monogononta</taxon>
        <taxon>Pseudotrocha</taxon>
        <taxon>Ploima</taxon>
        <taxon>Brachionidae</taxon>
        <taxon>Brachionus</taxon>
    </lineage>
</organism>
<evidence type="ECO:0000313" key="1">
    <source>
        <dbReference type="EMBL" id="RNA24726.1"/>
    </source>
</evidence>
<proteinExistence type="predicted"/>
<protein>
    <submittedName>
        <fullName evidence="1">Uncharacterized protein</fullName>
    </submittedName>
</protein>
<keyword evidence="2" id="KW-1185">Reference proteome</keyword>